<sequence length="813" mass="92666">MERKIIFFVLILWNISVIACEQIPLTSWKFHFGDVPNAVRPEFDDNDWEQIRVPHDWAIDKPFDMRIDMQSVQVLEDGDKVPRIRTGRTGALPAFGIGYYRTDIMSNASMAGKRIRVEFDGAMSLSKVYLNGQYIGEWPYGYSSFAFDLTDKWNYSGKNILVVRLENKPESSRWYSGAGLYRNVRLVVANPINIGHWGTFVTTPEVSKQKGKVHISTCIENHANEKNAILLESIIINAQGNVVGKKRSQRRIIGERNSIFEQDITFPKPLLWSIDTPHLYQLVSNVYVGDQLMDTHKISFGLRAIRFDKDKGFFLNGESIKLKGVCLHHDLGPLGAAVSVRAMERQLEIMKEMGCNAIRTSHNPPAPELLDLCDRMGFVVQVEAFDEWRIGKNANGYHCYFDEWAERDLQAMIRRDRNHPCVIMWSIGNEIREQNQRDGAEVARMLVDICHREDPTRPVTAGFNGHIAAIKNGLTDVVDLVGLNYKPHDYRKQHDAHSDYILYGSETASTVSSRGEYKFPVIEKPGACYEDYHVSSYDMEYPRWASTPDTEFEQQDDCDFIFGEFVWTGFDYLGEPTPYNEGTPARSSYFGIVDLAGMKKDRFYLYQSKWSKTPVLHLLPHWNWEERLGQNVPVFCYTNYPKAELFINGKSMGIKEKSKEDKYNRYRLMWQDITYQPGEIKVVAYNHEGLPVDTAAIKTAGETYRLRTTVDRREIKADGQDLAFVTVEIVDKEGNLCPKADNLLFFEVEGSAHLKAACNGDPTSQTSFASSYMRTFNGKLMLIVEAGNAVGSATLKVYGGHLLPAVEKIMCID</sequence>
<feature type="domain" description="Glycoside hydrolase family 2" evidence="8">
    <location>
        <begin position="706"/>
        <end position="802"/>
    </location>
</feature>
<gene>
    <name evidence="9" type="ORF">DXB65_17350</name>
</gene>
<dbReference type="Gene3D" id="2.60.40.10">
    <property type="entry name" value="Immunoglobulins"/>
    <property type="match status" value="3"/>
</dbReference>
<dbReference type="InterPro" id="IPR048229">
    <property type="entry name" value="GalB-like"/>
</dbReference>
<organism evidence="9 10">
    <name type="scientific">Bacteroides oleiciplenus</name>
    <dbReference type="NCBI Taxonomy" id="626931"/>
    <lineage>
        <taxon>Bacteria</taxon>
        <taxon>Pseudomonadati</taxon>
        <taxon>Bacteroidota</taxon>
        <taxon>Bacteroidia</taxon>
        <taxon>Bacteroidales</taxon>
        <taxon>Bacteroidaceae</taxon>
        <taxon>Bacteroides</taxon>
    </lineage>
</organism>
<dbReference type="InterPro" id="IPR013783">
    <property type="entry name" value="Ig-like_fold"/>
</dbReference>
<dbReference type="InterPro" id="IPR006104">
    <property type="entry name" value="Glyco_hydro_2_N"/>
</dbReference>
<feature type="domain" description="DUF4982" evidence="7">
    <location>
        <begin position="629"/>
        <end position="689"/>
    </location>
</feature>
<dbReference type="EMBL" id="QSUL01000012">
    <property type="protein sequence ID" value="RGN32988.1"/>
    <property type="molecule type" value="Genomic_DNA"/>
</dbReference>
<evidence type="ECO:0000313" key="9">
    <source>
        <dbReference type="EMBL" id="RGN32988.1"/>
    </source>
</evidence>
<evidence type="ECO:0000259" key="6">
    <source>
        <dbReference type="Pfam" id="PF02837"/>
    </source>
</evidence>
<evidence type="ECO:0000259" key="7">
    <source>
        <dbReference type="Pfam" id="PF16355"/>
    </source>
</evidence>
<dbReference type="InterPro" id="IPR051913">
    <property type="entry name" value="GH2_Domain-Containing"/>
</dbReference>
<dbReference type="Pfam" id="PF02836">
    <property type="entry name" value="Glyco_hydro_2_C"/>
    <property type="match status" value="1"/>
</dbReference>
<dbReference type="InterPro" id="IPR040605">
    <property type="entry name" value="Glyco_hydro2_dom5"/>
</dbReference>
<keyword evidence="3" id="KW-0326">Glycosidase</keyword>
<evidence type="ECO:0000313" key="10">
    <source>
        <dbReference type="Proteomes" id="UP000260983"/>
    </source>
</evidence>
<dbReference type="Pfam" id="PF18565">
    <property type="entry name" value="Glyco_hydro2_C5"/>
    <property type="match status" value="1"/>
</dbReference>
<evidence type="ECO:0000256" key="1">
    <source>
        <dbReference type="ARBA" id="ARBA00007401"/>
    </source>
</evidence>
<dbReference type="RefSeq" id="WP_117725005.1">
    <property type="nucleotide sequence ID" value="NZ_QSUL01000012.1"/>
</dbReference>
<dbReference type="Pfam" id="PF16355">
    <property type="entry name" value="DUF4982"/>
    <property type="match status" value="1"/>
</dbReference>
<dbReference type="InterPro" id="IPR006103">
    <property type="entry name" value="Glyco_hydro_2_cat"/>
</dbReference>
<proteinExistence type="inferred from homology"/>
<dbReference type="InterPro" id="IPR006101">
    <property type="entry name" value="Glyco_hydro_2"/>
</dbReference>
<dbReference type="InterPro" id="IPR006102">
    <property type="entry name" value="Ig-like_GH2"/>
</dbReference>
<dbReference type="InterPro" id="IPR032311">
    <property type="entry name" value="DUF4982"/>
</dbReference>
<name>A0A3E5B5V7_9BACE</name>
<dbReference type="GO" id="GO:0005975">
    <property type="term" value="P:carbohydrate metabolic process"/>
    <property type="evidence" value="ECO:0007669"/>
    <property type="project" value="InterPro"/>
</dbReference>
<dbReference type="PROSITE" id="PS51257">
    <property type="entry name" value="PROKAR_LIPOPROTEIN"/>
    <property type="match status" value="1"/>
</dbReference>
<dbReference type="SUPFAM" id="SSF49303">
    <property type="entry name" value="beta-Galactosidase/glucuronidase domain"/>
    <property type="match status" value="1"/>
</dbReference>
<dbReference type="InterPro" id="IPR008979">
    <property type="entry name" value="Galactose-bd-like_sf"/>
</dbReference>
<feature type="domain" description="Glycosyl hydrolases family 2 sugar binding" evidence="6">
    <location>
        <begin position="28"/>
        <end position="186"/>
    </location>
</feature>
<dbReference type="InterPro" id="IPR023232">
    <property type="entry name" value="Glyco_hydro_2_AS"/>
</dbReference>
<dbReference type="InterPro" id="IPR036156">
    <property type="entry name" value="Beta-gal/glucu_dom_sf"/>
</dbReference>
<dbReference type="Pfam" id="PF02837">
    <property type="entry name" value="Glyco_hydro_2_N"/>
    <property type="match status" value="1"/>
</dbReference>
<reference evidence="9 10" key="1">
    <citation type="submission" date="2018-08" db="EMBL/GenBank/DDBJ databases">
        <title>A genome reference for cultivated species of the human gut microbiota.</title>
        <authorList>
            <person name="Zou Y."/>
            <person name="Xue W."/>
            <person name="Luo G."/>
        </authorList>
    </citation>
    <scope>NUCLEOTIDE SEQUENCE [LARGE SCALE GENOMIC DNA]</scope>
    <source>
        <strain evidence="9 10">OM05-15BH</strain>
    </source>
</reference>
<accession>A0A3E5B5V7</accession>
<dbReference type="Gene3D" id="3.20.20.80">
    <property type="entry name" value="Glycosidases"/>
    <property type="match status" value="1"/>
</dbReference>
<dbReference type="PRINTS" id="PR00132">
    <property type="entry name" value="GLHYDRLASE2"/>
</dbReference>
<dbReference type="GO" id="GO:0004553">
    <property type="term" value="F:hydrolase activity, hydrolyzing O-glycosyl compounds"/>
    <property type="evidence" value="ECO:0007669"/>
    <property type="project" value="InterPro"/>
</dbReference>
<dbReference type="Proteomes" id="UP000260983">
    <property type="component" value="Unassembled WGS sequence"/>
</dbReference>
<feature type="domain" description="Glycoside hydrolase family 2 catalytic" evidence="5">
    <location>
        <begin position="309"/>
        <end position="474"/>
    </location>
</feature>
<evidence type="ECO:0000259" key="8">
    <source>
        <dbReference type="Pfam" id="PF18565"/>
    </source>
</evidence>
<comment type="caution">
    <text evidence="9">The sequence shown here is derived from an EMBL/GenBank/DDBJ whole genome shotgun (WGS) entry which is preliminary data.</text>
</comment>
<protein>
    <submittedName>
        <fullName evidence="9">DUF4982 domain-containing protein</fullName>
    </submittedName>
</protein>
<dbReference type="PANTHER" id="PTHR42732:SF1">
    <property type="entry name" value="BETA-MANNOSIDASE"/>
    <property type="match status" value="1"/>
</dbReference>
<evidence type="ECO:0000256" key="3">
    <source>
        <dbReference type="ARBA" id="ARBA00023295"/>
    </source>
</evidence>
<evidence type="ECO:0000256" key="2">
    <source>
        <dbReference type="ARBA" id="ARBA00022801"/>
    </source>
</evidence>
<dbReference type="NCBIfam" id="NF041463">
    <property type="entry name" value="GalB"/>
    <property type="match status" value="1"/>
</dbReference>
<dbReference type="PANTHER" id="PTHR42732">
    <property type="entry name" value="BETA-GALACTOSIDASE"/>
    <property type="match status" value="1"/>
</dbReference>
<dbReference type="AlphaFoldDB" id="A0A3E5B5V7"/>
<dbReference type="Gene3D" id="2.60.120.260">
    <property type="entry name" value="Galactose-binding domain-like"/>
    <property type="match status" value="1"/>
</dbReference>
<evidence type="ECO:0000259" key="5">
    <source>
        <dbReference type="Pfam" id="PF02836"/>
    </source>
</evidence>
<dbReference type="SUPFAM" id="SSF49785">
    <property type="entry name" value="Galactose-binding domain-like"/>
    <property type="match status" value="1"/>
</dbReference>
<dbReference type="PROSITE" id="PS00608">
    <property type="entry name" value="GLYCOSYL_HYDROL_F2_2"/>
    <property type="match status" value="1"/>
</dbReference>
<feature type="domain" description="Glycoside hydrolase family 2 immunoglobulin-like beta-sandwich" evidence="4">
    <location>
        <begin position="200"/>
        <end position="303"/>
    </location>
</feature>
<dbReference type="InterPro" id="IPR017853">
    <property type="entry name" value="GH"/>
</dbReference>
<evidence type="ECO:0000259" key="4">
    <source>
        <dbReference type="Pfam" id="PF00703"/>
    </source>
</evidence>
<dbReference type="SUPFAM" id="SSF51445">
    <property type="entry name" value="(Trans)glycosidases"/>
    <property type="match status" value="1"/>
</dbReference>
<comment type="similarity">
    <text evidence="1">Belongs to the glycosyl hydrolase 2 family.</text>
</comment>
<keyword evidence="2" id="KW-0378">Hydrolase</keyword>
<dbReference type="Pfam" id="PF00703">
    <property type="entry name" value="Glyco_hydro_2"/>
    <property type="match status" value="1"/>
</dbReference>